<gene>
    <name evidence="2" type="ORF">DCCM_3432</name>
</gene>
<feature type="domain" description="PrkA AAA" evidence="1">
    <location>
        <begin position="1"/>
        <end position="37"/>
    </location>
</feature>
<evidence type="ECO:0000259" key="1">
    <source>
        <dbReference type="Pfam" id="PF08298"/>
    </source>
</evidence>
<keyword evidence="3" id="KW-1185">Reference proteome</keyword>
<dbReference type="InterPro" id="IPR013153">
    <property type="entry name" value="Prk_AAA"/>
</dbReference>
<dbReference type="Pfam" id="PF08298">
    <property type="entry name" value="AAA_PrkA"/>
    <property type="match status" value="1"/>
</dbReference>
<evidence type="ECO:0000313" key="3">
    <source>
        <dbReference type="Proteomes" id="UP000239549"/>
    </source>
</evidence>
<name>A0A2L2XDV0_9FIRM</name>
<reference evidence="3" key="1">
    <citation type="submission" date="2018-02" db="EMBL/GenBank/DDBJ databases">
        <title>Genome sequence of Desulfocucumis palustris strain NAW-5.</title>
        <authorList>
            <person name="Watanabe M."/>
            <person name="Kojima H."/>
            <person name="Fukui M."/>
        </authorList>
    </citation>
    <scope>NUCLEOTIDE SEQUENCE [LARGE SCALE GENOMIC DNA]</scope>
    <source>
        <strain evidence="3">NAW-5</strain>
    </source>
</reference>
<accession>A0A2L2XDV0</accession>
<organism evidence="2 3">
    <name type="scientific">Desulfocucumis palustris</name>
    <dbReference type="NCBI Taxonomy" id="1898651"/>
    <lineage>
        <taxon>Bacteria</taxon>
        <taxon>Bacillati</taxon>
        <taxon>Bacillota</taxon>
        <taxon>Clostridia</taxon>
        <taxon>Eubacteriales</taxon>
        <taxon>Desulfocucumaceae</taxon>
        <taxon>Desulfocucumis</taxon>
    </lineage>
</organism>
<keyword evidence="2" id="KW-0418">Kinase</keyword>
<comment type="caution">
    <text evidence="2">The sequence shown here is derived from an EMBL/GenBank/DDBJ whole genome shotgun (WGS) entry which is preliminary data.</text>
</comment>
<proteinExistence type="predicted"/>
<sequence>MLKCDEKFLWNLLSLSQEGNFKAGRFALIYADEMIVYSYN</sequence>
<evidence type="ECO:0000313" key="2">
    <source>
        <dbReference type="EMBL" id="GBF34320.1"/>
    </source>
</evidence>
<keyword evidence="2" id="KW-0808">Transferase</keyword>
<dbReference type="GO" id="GO:0016301">
    <property type="term" value="F:kinase activity"/>
    <property type="evidence" value="ECO:0007669"/>
    <property type="project" value="UniProtKB-KW"/>
</dbReference>
<protein>
    <submittedName>
        <fullName evidence="2">Serine protein kinase</fullName>
    </submittedName>
</protein>
<dbReference type="Proteomes" id="UP000239549">
    <property type="component" value="Unassembled WGS sequence"/>
</dbReference>
<dbReference type="AlphaFoldDB" id="A0A2L2XDV0"/>
<dbReference type="EMBL" id="BFAV01000136">
    <property type="protein sequence ID" value="GBF34320.1"/>
    <property type="molecule type" value="Genomic_DNA"/>
</dbReference>